<comment type="caution">
    <text evidence="1">The sequence shown here is derived from an EMBL/GenBank/DDBJ whole genome shotgun (WGS) entry which is preliminary data.</text>
</comment>
<dbReference type="OrthoDB" id="6445142at2"/>
<dbReference type="RefSeq" id="WP_081139169.1">
    <property type="nucleotide sequence ID" value="NZ_MWUE01000016.1"/>
</dbReference>
<dbReference type="Proteomes" id="UP000192769">
    <property type="component" value="Unassembled WGS sequence"/>
</dbReference>
<organism evidence="1 2">
    <name type="scientific">Pantoea latae</name>
    <dbReference type="NCBI Taxonomy" id="1964541"/>
    <lineage>
        <taxon>Bacteria</taxon>
        <taxon>Pseudomonadati</taxon>
        <taxon>Pseudomonadota</taxon>
        <taxon>Gammaproteobacteria</taxon>
        <taxon>Enterobacterales</taxon>
        <taxon>Erwiniaceae</taxon>
        <taxon>Pantoea</taxon>
    </lineage>
</organism>
<sequence length="92" mass="10577">MAIIHYGKSVFVGNARTRRHRRRQPLSRLKLSIDQALGCEPETPPLRRAERIVQRPVTSRVDRAITPTHVNRSEPASFDNCCLPHVHIYAVR</sequence>
<protein>
    <submittedName>
        <fullName evidence="1">Uncharacterized protein</fullName>
    </submittedName>
</protein>
<gene>
    <name evidence="1" type="ORF">B2J69_10450</name>
</gene>
<name>A0A1V9DI51_9GAMM</name>
<dbReference type="AlphaFoldDB" id="A0A1V9DI51"/>
<keyword evidence="2" id="KW-1185">Reference proteome</keyword>
<evidence type="ECO:0000313" key="2">
    <source>
        <dbReference type="Proteomes" id="UP000192769"/>
    </source>
</evidence>
<reference evidence="1 2" key="1">
    <citation type="submission" date="2017-02" db="EMBL/GenBank/DDBJ databases">
        <title>Whole genome shotgun sequence of Pantoea agglomerans strain AS1 isolated from a cycad, Zamia floridana in Central Florida, USA.</title>
        <authorList>
            <person name="Lata P."/>
            <person name="Govindarajan S."/>
            <person name="Qi F."/>
            <person name="Li J.-L."/>
            <person name="Maurya S.K."/>
            <person name="Sahoo M.K."/>
        </authorList>
    </citation>
    <scope>NUCLEOTIDE SEQUENCE [LARGE SCALE GENOMIC DNA]</scope>
    <source>
        <strain evidence="1 2">AS1</strain>
    </source>
</reference>
<proteinExistence type="predicted"/>
<evidence type="ECO:0000313" key="1">
    <source>
        <dbReference type="EMBL" id="OQP33483.1"/>
    </source>
</evidence>
<accession>A0A1V9DI51</accession>
<dbReference type="Pfam" id="PF25694">
    <property type="entry name" value="N_peptide"/>
    <property type="match status" value="1"/>
</dbReference>
<dbReference type="InterPro" id="IPR057902">
    <property type="entry name" value="N_peptide"/>
</dbReference>
<dbReference type="EMBL" id="MWUE01000016">
    <property type="protein sequence ID" value="OQP33483.1"/>
    <property type="molecule type" value="Genomic_DNA"/>
</dbReference>